<dbReference type="EMBL" id="BSXT01000571">
    <property type="protein sequence ID" value="GMF30266.1"/>
    <property type="molecule type" value="Genomic_DNA"/>
</dbReference>
<feature type="compositionally biased region" description="Basic residues" evidence="8">
    <location>
        <begin position="520"/>
        <end position="532"/>
    </location>
</feature>
<dbReference type="PANTHER" id="PTHR17039">
    <property type="entry name" value="U3 SMALL NUCLEOLAR RIBONUCLEOPROTEIN PROTEIN MPP10"/>
    <property type="match status" value="1"/>
</dbReference>
<sequence length="607" mass="69707">MDASVIASFREKVVQQPEVFFTPSEDVAKEVKAFAKHAFDRSSKYPSKSGAAAPLEELYVDGFDADQIWEQLRLLNGPLVTEMTQRIRTFGKKPENILLFPSEKEESEQEEEEEEEEQQDEEQADSDADSDEEEKDSDNDEEEMADSEEEDKEVKTKGKKKTTKKARDVAEDGFFDWDEMDKAAEEEEEEEDDDAMDEDDDGDEGDDDDDDGDDDDDEMEEESDAEAAEDIKYDDFFGDEDEEEGEEGDEEEEEEELNDVEMKEGDNDDEEYPTIKRAKPDEEENVDEEELAERGIMSSHQRQRLRLQKEIKELEQEAISEKPWLLKGEVRSAARPENSLLEAVLDYDRPVKAAPVITEEVSIALEEMIKKRILEDDFDDVIRKFAGNEQDEKNKLEEVSMEKSKEGLGEIYEKEYMKTAMGFEADDESKQDQEEIEVMFMSLCWKLDALSNYHFTPKPAVKELQVKPAVPAIAMEEVVPISVSDANLKAPEEVYDKKRKRGEAVLQSKEEMTQSERKALRNAKKHARRKEKRQREFDEKLVAKLNPGLGNKYEKKKMLESIAHAKNITTGKQIEGSSKQFSNSKEFFSRLQVRADADCASLTCLVK</sequence>
<gene>
    <name evidence="9" type="ORF">Pfra01_000666600</name>
</gene>
<proteinExistence type="inferred from homology"/>
<evidence type="ECO:0000256" key="2">
    <source>
        <dbReference type="ARBA" id="ARBA00022517"/>
    </source>
</evidence>
<dbReference type="GO" id="GO:0005732">
    <property type="term" value="C:sno(s)RNA-containing ribonucleoprotein complex"/>
    <property type="evidence" value="ECO:0007669"/>
    <property type="project" value="UniProtKB-UniRule"/>
</dbReference>
<accession>A0A9W6X4N5</accession>
<comment type="caution">
    <text evidence="9">The sequence shown here is derived from an EMBL/GenBank/DDBJ whole genome shotgun (WGS) entry which is preliminary data.</text>
</comment>
<protein>
    <recommendedName>
        <fullName evidence="7">U3 small nucleolar ribonucleoprotein protein MPP10</fullName>
    </recommendedName>
</protein>
<keyword evidence="4 7" id="KW-0539">Nucleus</keyword>
<feature type="compositionally biased region" description="Acidic residues" evidence="8">
    <location>
        <begin position="171"/>
        <end position="228"/>
    </location>
</feature>
<evidence type="ECO:0000256" key="6">
    <source>
        <dbReference type="ARBA" id="ARBA00029455"/>
    </source>
</evidence>
<evidence type="ECO:0000313" key="9">
    <source>
        <dbReference type="EMBL" id="GMF30266.1"/>
    </source>
</evidence>
<feature type="region of interest" description="Disordered" evidence="8">
    <location>
        <begin position="510"/>
        <end position="536"/>
    </location>
</feature>
<keyword evidence="2 7" id="KW-0690">Ribosome biogenesis</keyword>
<feature type="compositionally biased region" description="Basic and acidic residues" evidence="8">
    <location>
        <begin position="510"/>
        <end position="519"/>
    </location>
</feature>
<reference evidence="9" key="1">
    <citation type="submission" date="2023-04" db="EMBL/GenBank/DDBJ databases">
        <title>Phytophthora fragariaefolia NBRC 109709.</title>
        <authorList>
            <person name="Ichikawa N."/>
            <person name="Sato H."/>
            <person name="Tonouchi N."/>
        </authorList>
    </citation>
    <scope>NUCLEOTIDE SEQUENCE</scope>
    <source>
        <strain evidence="9">NBRC 109709</strain>
    </source>
</reference>
<evidence type="ECO:0000256" key="8">
    <source>
        <dbReference type="SAM" id="MobiDB-lite"/>
    </source>
</evidence>
<evidence type="ECO:0000256" key="7">
    <source>
        <dbReference type="PIRNR" id="PIRNR017300"/>
    </source>
</evidence>
<evidence type="ECO:0000256" key="4">
    <source>
        <dbReference type="ARBA" id="ARBA00023242"/>
    </source>
</evidence>
<dbReference type="Proteomes" id="UP001165121">
    <property type="component" value="Unassembled WGS sequence"/>
</dbReference>
<feature type="compositionally biased region" description="Acidic residues" evidence="8">
    <location>
        <begin position="236"/>
        <end position="259"/>
    </location>
</feature>
<evidence type="ECO:0000256" key="5">
    <source>
        <dbReference type="ARBA" id="ARBA00023274"/>
    </source>
</evidence>
<evidence type="ECO:0000256" key="3">
    <source>
        <dbReference type="ARBA" id="ARBA00022552"/>
    </source>
</evidence>
<dbReference type="GO" id="GO:0032040">
    <property type="term" value="C:small-subunit processome"/>
    <property type="evidence" value="ECO:0007669"/>
    <property type="project" value="TreeGrafter"/>
</dbReference>
<comment type="subcellular location">
    <subcellularLocation>
        <location evidence="1 7">Nucleus</location>
        <location evidence="1 7">Nucleolus</location>
    </subcellularLocation>
</comment>
<comment type="function">
    <text evidence="7">Involved in nucleolar processing of pre-18S ribosomal RNA.</text>
</comment>
<comment type="similarity">
    <text evidence="6 7">Belongs to the MPP10 family.</text>
</comment>
<dbReference type="Pfam" id="PF04006">
    <property type="entry name" value="Mpp10"/>
    <property type="match status" value="1"/>
</dbReference>
<dbReference type="PANTHER" id="PTHR17039:SF0">
    <property type="entry name" value="U3 SMALL NUCLEOLAR RIBONUCLEOPROTEIN PROTEIN MPP10"/>
    <property type="match status" value="1"/>
</dbReference>
<feature type="region of interest" description="Disordered" evidence="8">
    <location>
        <begin position="91"/>
        <end position="300"/>
    </location>
</feature>
<dbReference type="InterPro" id="IPR012173">
    <property type="entry name" value="Mpp10"/>
</dbReference>
<keyword evidence="3 7" id="KW-0698">rRNA processing</keyword>
<feature type="compositionally biased region" description="Acidic residues" evidence="8">
    <location>
        <begin position="105"/>
        <end position="151"/>
    </location>
</feature>
<evidence type="ECO:0000313" key="10">
    <source>
        <dbReference type="Proteomes" id="UP001165121"/>
    </source>
</evidence>
<feature type="compositionally biased region" description="Acidic residues" evidence="8">
    <location>
        <begin position="281"/>
        <end position="291"/>
    </location>
</feature>
<dbReference type="OrthoDB" id="445326at2759"/>
<keyword evidence="5 7" id="KW-0687">Ribonucleoprotein</keyword>
<dbReference type="GO" id="GO:0006364">
    <property type="term" value="P:rRNA processing"/>
    <property type="evidence" value="ECO:0007669"/>
    <property type="project" value="UniProtKB-KW"/>
</dbReference>
<dbReference type="AlphaFoldDB" id="A0A9W6X4N5"/>
<organism evidence="9 10">
    <name type="scientific">Phytophthora fragariaefolia</name>
    <dbReference type="NCBI Taxonomy" id="1490495"/>
    <lineage>
        <taxon>Eukaryota</taxon>
        <taxon>Sar</taxon>
        <taxon>Stramenopiles</taxon>
        <taxon>Oomycota</taxon>
        <taxon>Peronosporomycetes</taxon>
        <taxon>Peronosporales</taxon>
        <taxon>Peronosporaceae</taxon>
        <taxon>Phytophthora</taxon>
    </lineage>
</organism>
<dbReference type="GO" id="GO:0034457">
    <property type="term" value="C:Mpp10 complex"/>
    <property type="evidence" value="ECO:0007669"/>
    <property type="project" value="UniProtKB-UniRule"/>
</dbReference>
<dbReference type="PIRSF" id="PIRSF017300">
    <property type="entry name" value="snoRNP_Mpp10"/>
    <property type="match status" value="1"/>
</dbReference>
<name>A0A9W6X4N5_9STRA</name>
<keyword evidence="10" id="KW-1185">Reference proteome</keyword>
<evidence type="ECO:0000256" key="1">
    <source>
        <dbReference type="ARBA" id="ARBA00004604"/>
    </source>
</evidence>